<evidence type="ECO:0000256" key="9">
    <source>
        <dbReference type="ARBA" id="ARBA00048572"/>
    </source>
</evidence>
<evidence type="ECO:0000256" key="8">
    <source>
        <dbReference type="ARBA" id="ARBA00048302"/>
    </source>
</evidence>
<dbReference type="PANTHER" id="PTHR37480:SF1">
    <property type="entry name" value="ENOYL-[ACYL-CARRIER-PROTEIN] REDUCTASE [NADH]"/>
    <property type="match status" value="1"/>
</dbReference>
<dbReference type="AlphaFoldDB" id="A0A9D1NKQ6"/>
<feature type="domain" description="Trans-2-enoyl-CoA reductase catalytic" evidence="13">
    <location>
        <begin position="85"/>
        <end position="320"/>
    </location>
</feature>
<evidence type="ECO:0000256" key="11">
    <source>
        <dbReference type="HAMAP-Rule" id="MF_01838"/>
    </source>
</evidence>
<feature type="binding site" evidence="11">
    <location>
        <begin position="77"/>
        <end position="78"/>
    </location>
    <ligand>
        <name>NAD(+)</name>
        <dbReference type="ChEBI" id="CHEBI:57540"/>
    </ligand>
</feature>
<feature type="binding site" evidence="11">
    <location>
        <begin position="276"/>
        <end position="278"/>
    </location>
    <ligand>
        <name>NAD(+)</name>
        <dbReference type="ChEBI" id="CHEBI:57540"/>
    </ligand>
</feature>
<sequence length="397" mass="43274">MAKQVVSPRVRGFVCITAHPEGCAAHVREQIAYVKSRPAMKNGPKNVLVIGSSTGYGLASRISAAFGAGANTFGVYFERPSANGKPASAGWYNTAAFEAEAKKAGLYAASANGDAFSAEMKAQVIERLKKEMPQIDLVVYSLAAPRRTDPATGEVYKSVLKPVGAPYSSKNLDTDKKVVNEVTLEPATEDEIKATVKVMGGEDWKLWIEALDAAGLLAEGCQSVAYSYIGPSVTWPIYKDGSIGQAKKDLYAKAEEIDALLKIKRGRAFVSVNKAVVTQASSAIPVVPLYISVLFKVMKAKGLHEDCIEQIQRLFETQMYNDGCLNFDDQGLVRIDDWEMREDVQKEVFEIWPKVSTENLLELTDFVGYQQGFLKLFGFGLPGVDYAAETELEVPIG</sequence>
<dbReference type="NCBIfam" id="NF010177">
    <property type="entry name" value="PRK13656.1"/>
    <property type="match status" value="1"/>
</dbReference>
<accession>A0A9D1NKQ6</accession>
<dbReference type="InterPro" id="IPR024906">
    <property type="entry name" value="Eno_Rdtase_FAD-bd_dom"/>
</dbReference>
<dbReference type="EC" id="1.3.1.9" evidence="11"/>
<feature type="active site" description="Proton donor" evidence="11">
    <location>
        <position position="238"/>
    </location>
</feature>
<keyword evidence="5 11" id="KW-0520">NAD</keyword>
<evidence type="ECO:0000256" key="10">
    <source>
        <dbReference type="ARBA" id="ARBA00060887"/>
    </source>
</evidence>
<dbReference type="GO" id="GO:0006633">
    <property type="term" value="P:fatty acid biosynthetic process"/>
    <property type="evidence" value="ECO:0007669"/>
    <property type="project" value="UniProtKB-UniRule"/>
</dbReference>
<comment type="similarity">
    <text evidence="10 11">Belongs to the TER reductase family.</text>
</comment>
<dbReference type="PANTHER" id="PTHR37480">
    <property type="entry name" value="ENOYL-[ACYL-CARRIER-PROTEIN] REDUCTASE [NADH]"/>
    <property type="match status" value="1"/>
</dbReference>
<evidence type="ECO:0000313" key="15">
    <source>
        <dbReference type="EMBL" id="HIV04700.1"/>
    </source>
</evidence>
<evidence type="ECO:0000256" key="4">
    <source>
        <dbReference type="ARBA" id="ARBA00023002"/>
    </source>
</evidence>
<dbReference type="Pfam" id="PF12242">
    <property type="entry name" value="Eno-Rase_NADH_b"/>
    <property type="match status" value="1"/>
</dbReference>
<feature type="binding site" evidence="11">
    <location>
        <position position="228"/>
    </location>
    <ligand>
        <name>substrate</name>
    </ligand>
</feature>
<keyword evidence="7 11" id="KW-0275">Fatty acid biosynthesis</keyword>
<comment type="caution">
    <text evidence="15">The sequence shown here is derived from an EMBL/GenBank/DDBJ whole genome shotgun (WGS) entry which is preliminary data.</text>
</comment>
<feature type="binding site" evidence="11">
    <location>
        <position position="247"/>
    </location>
    <ligand>
        <name>NAD(+)</name>
        <dbReference type="ChEBI" id="CHEBI:57540"/>
    </ligand>
</feature>
<dbReference type="InterPro" id="IPR010758">
    <property type="entry name" value="Trans-2-enoyl-CoA_reductase"/>
</dbReference>
<keyword evidence="3 11" id="KW-0276">Fatty acid metabolism</keyword>
<dbReference type="GO" id="GO:0050343">
    <property type="term" value="F:trans-2-enoyl-CoA reductase (NADH) activity"/>
    <property type="evidence" value="ECO:0007669"/>
    <property type="project" value="UniProtKB-EC"/>
</dbReference>
<gene>
    <name evidence="11" type="primary">fabV</name>
    <name evidence="15" type="ORF">IAC75_06105</name>
</gene>
<feature type="binding site" evidence="11">
    <location>
        <begin position="142"/>
        <end position="143"/>
    </location>
    <ligand>
        <name>NAD(+)</name>
        <dbReference type="ChEBI" id="CHEBI:57540"/>
    </ligand>
</feature>
<reference evidence="15" key="2">
    <citation type="journal article" date="2021" name="PeerJ">
        <title>Extensive microbial diversity within the chicken gut microbiome revealed by metagenomics and culture.</title>
        <authorList>
            <person name="Gilroy R."/>
            <person name="Ravi A."/>
            <person name="Getino M."/>
            <person name="Pursley I."/>
            <person name="Horton D.L."/>
            <person name="Alikhan N.F."/>
            <person name="Baker D."/>
            <person name="Gharbi K."/>
            <person name="Hall N."/>
            <person name="Watson M."/>
            <person name="Adriaenssens E.M."/>
            <person name="Foster-Nyarko E."/>
            <person name="Jarju S."/>
            <person name="Secka A."/>
            <person name="Antonio M."/>
            <person name="Oren A."/>
            <person name="Chaudhuri R.R."/>
            <person name="La Ragione R."/>
            <person name="Hildebrand F."/>
            <person name="Pallen M.J."/>
        </authorList>
    </citation>
    <scope>NUCLEOTIDE SEQUENCE</scope>
    <source>
        <strain evidence="15">10669</strain>
    </source>
</reference>
<proteinExistence type="inferred from homology"/>
<keyword evidence="4 11" id="KW-0560">Oxidoreductase</keyword>
<reference evidence="15" key="1">
    <citation type="submission" date="2020-10" db="EMBL/GenBank/DDBJ databases">
        <authorList>
            <person name="Gilroy R."/>
        </authorList>
    </citation>
    <scope>NUCLEOTIDE SEQUENCE</scope>
    <source>
        <strain evidence="15">10669</strain>
    </source>
</reference>
<feature type="domain" description="Trans-2-enoyl-CoA reductase-like NAD(P)H binding" evidence="14">
    <location>
        <begin position="5"/>
        <end position="81"/>
    </location>
</feature>
<comment type="pathway">
    <text evidence="11">Lipid metabolism; fatty acid biosynthesis.</text>
</comment>
<evidence type="ECO:0000259" key="13">
    <source>
        <dbReference type="Pfam" id="PF12241"/>
    </source>
</evidence>
<evidence type="ECO:0000256" key="6">
    <source>
        <dbReference type="ARBA" id="ARBA00023098"/>
    </source>
</evidence>
<dbReference type="GO" id="GO:0004318">
    <property type="term" value="F:enoyl-[acyl-carrier-protein] reductase (NADH) activity"/>
    <property type="evidence" value="ECO:0007669"/>
    <property type="project" value="UniProtKB-UniRule"/>
</dbReference>
<evidence type="ECO:0000256" key="5">
    <source>
        <dbReference type="ARBA" id="ARBA00023027"/>
    </source>
</evidence>
<comment type="catalytic activity">
    <reaction evidence="9 11">
        <text>a 2,3-saturated acyl-[ACP] + NAD(+) = a (2E)-enoyl-[ACP] + NADH + H(+)</text>
        <dbReference type="Rhea" id="RHEA:10240"/>
        <dbReference type="Rhea" id="RHEA-COMP:9925"/>
        <dbReference type="Rhea" id="RHEA-COMP:9926"/>
        <dbReference type="ChEBI" id="CHEBI:15378"/>
        <dbReference type="ChEBI" id="CHEBI:57540"/>
        <dbReference type="ChEBI" id="CHEBI:57945"/>
        <dbReference type="ChEBI" id="CHEBI:78784"/>
        <dbReference type="ChEBI" id="CHEBI:78785"/>
        <dbReference type="EC" id="1.3.1.9"/>
    </reaction>
</comment>
<dbReference type="InterPro" id="IPR024910">
    <property type="entry name" value="Enoyl-CoA_Rdtase_cat_dom"/>
</dbReference>
<dbReference type="Pfam" id="PF07055">
    <property type="entry name" value="Eno-Rase_FAD_bd"/>
    <property type="match status" value="1"/>
</dbReference>
<dbReference type="Pfam" id="PF12241">
    <property type="entry name" value="Enoyl_reductase"/>
    <property type="match status" value="1"/>
</dbReference>
<feature type="binding site" evidence="11">
    <location>
        <begin position="51"/>
        <end position="56"/>
    </location>
    <ligand>
        <name>NAD(+)</name>
        <dbReference type="ChEBI" id="CHEBI:57540"/>
    </ligand>
</feature>
<feature type="domain" description="Enoyl reductase FAD binding" evidence="12">
    <location>
        <begin position="327"/>
        <end position="389"/>
    </location>
</feature>
<evidence type="ECO:0000259" key="14">
    <source>
        <dbReference type="Pfam" id="PF12242"/>
    </source>
</evidence>
<protein>
    <recommendedName>
        <fullName evidence="11">Enoyl-[acyl-carrier-protein] reductase [NADH]</fullName>
        <shortName evidence="11">ENR</shortName>
        <ecNumber evidence="11">1.3.1.9</ecNumber>
    </recommendedName>
</protein>
<feature type="site" description="Plays an important role in discriminating NADH against NADPH" evidence="11">
    <location>
        <position position="78"/>
    </location>
</feature>
<feature type="binding site" evidence="11">
    <location>
        <begin position="114"/>
        <end position="115"/>
    </location>
    <ligand>
        <name>NAD(+)</name>
        <dbReference type="ChEBI" id="CHEBI:57540"/>
    </ligand>
</feature>
<dbReference type="NCBIfam" id="NF043048">
    <property type="entry name" value="EnoyACPredFabV"/>
    <property type="match status" value="1"/>
</dbReference>
<evidence type="ECO:0000313" key="16">
    <source>
        <dbReference type="Proteomes" id="UP000886812"/>
    </source>
</evidence>
<evidence type="ECO:0000256" key="7">
    <source>
        <dbReference type="ARBA" id="ARBA00023160"/>
    </source>
</evidence>
<dbReference type="GO" id="GO:0051287">
    <property type="term" value="F:NAD binding"/>
    <property type="evidence" value="ECO:0007669"/>
    <property type="project" value="UniProtKB-UniRule"/>
</dbReference>
<name>A0A9D1NKQ6_9BACT</name>
<comment type="catalytic activity">
    <reaction evidence="8">
        <text>a 2,3-saturated acyl-CoA + NAD(+) = a (2E)-enoyl-CoA + NADH + H(+)</text>
        <dbReference type="Rhea" id="RHEA:18177"/>
        <dbReference type="ChEBI" id="CHEBI:15378"/>
        <dbReference type="ChEBI" id="CHEBI:57540"/>
        <dbReference type="ChEBI" id="CHEBI:57945"/>
        <dbReference type="ChEBI" id="CHEBI:58856"/>
        <dbReference type="ChEBI" id="CHEBI:65111"/>
        <dbReference type="EC" id="1.3.1.44"/>
    </reaction>
</comment>
<comment type="function">
    <text evidence="11">Involved in the final reduction of the elongation cycle of fatty acid synthesis (FAS II). Catalyzes the reduction of a carbon-carbon double bond in an enoyl moiety that is covalently linked to an acyl carrier protein (ACP).</text>
</comment>
<evidence type="ECO:0000259" key="12">
    <source>
        <dbReference type="Pfam" id="PF07055"/>
    </source>
</evidence>
<evidence type="ECO:0000256" key="3">
    <source>
        <dbReference type="ARBA" id="ARBA00022832"/>
    </source>
</evidence>
<keyword evidence="6 11" id="KW-0443">Lipid metabolism</keyword>
<dbReference type="InterPro" id="IPR050048">
    <property type="entry name" value="FabV-like_NADH_b"/>
</dbReference>
<evidence type="ECO:0000256" key="2">
    <source>
        <dbReference type="ARBA" id="ARBA00022516"/>
    </source>
</evidence>
<comment type="subunit">
    <text evidence="1 11">Monomer.</text>
</comment>
<dbReference type="FunFam" id="3.40.50.720:FF:000221">
    <property type="entry name" value="Enoyl-[acyl-carrier-protein] reductase [NADH]"/>
    <property type="match status" value="1"/>
</dbReference>
<dbReference type="EMBL" id="DVOG01000158">
    <property type="protein sequence ID" value="HIV04700.1"/>
    <property type="molecule type" value="Genomic_DNA"/>
</dbReference>
<evidence type="ECO:0000256" key="1">
    <source>
        <dbReference type="ARBA" id="ARBA00011245"/>
    </source>
</evidence>
<dbReference type="Proteomes" id="UP000886812">
    <property type="component" value="Unassembled WGS sequence"/>
</dbReference>
<keyword evidence="2 11" id="KW-0444">Lipid biosynthesis</keyword>
<dbReference type="HAMAP" id="MF_01838">
    <property type="entry name" value="FabV_reductase"/>
    <property type="match status" value="1"/>
</dbReference>
<dbReference type="Gene3D" id="3.40.50.720">
    <property type="entry name" value="NAD(P)-binding Rossmann-like Domain"/>
    <property type="match status" value="1"/>
</dbReference>
<organism evidence="15 16">
    <name type="scientific">Candidatus Spyradosoma merdigallinarum</name>
    <dbReference type="NCBI Taxonomy" id="2840950"/>
    <lineage>
        <taxon>Bacteria</taxon>
        <taxon>Pseudomonadati</taxon>
        <taxon>Verrucomicrobiota</taxon>
        <taxon>Opitutia</taxon>
        <taxon>Opitutia incertae sedis</taxon>
        <taxon>Candidatus Spyradosoma</taxon>
    </lineage>
</organism>